<gene>
    <name evidence="1" type="ORF">J2804_003083</name>
</gene>
<protein>
    <recommendedName>
        <fullName evidence="3">DUF1311 domain-containing protein</fullName>
    </recommendedName>
</protein>
<sequence length="177" mass="19582">MNSRQLNADDGRTNGAKQMIKLDISLTGAGRVAAAAIAAITLTAGSCRAEELGPSCKQYLQLKMQCLSAKANTIESNGNAQKAREIRRSIPFEMHQAIYYLAKNGEFKSADRMEQGCGEDAWYIQNAESPKNYRPQTSMRLCSVTTSWPENYKITPDSNSKVEARIRELEAEIGISR</sequence>
<organism evidence="1 2">
    <name type="scientific">Paraburkholderia terricola</name>
    <dbReference type="NCBI Taxonomy" id="169427"/>
    <lineage>
        <taxon>Bacteria</taxon>
        <taxon>Pseudomonadati</taxon>
        <taxon>Pseudomonadota</taxon>
        <taxon>Betaproteobacteria</taxon>
        <taxon>Burkholderiales</taxon>
        <taxon>Burkholderiaceae</taxon>
        <taxon>Paraburkholderia</taxon>
    </lineage>
</organism>
<evidence type="ECO:0000313" key="1">
    <source>
        <dbReference type="EMBL" id="MDR6409678.1"/>
    </source>
</evidence>
<dbReference type="RefSeq" id="WP_310121394.1">
    <property type="nucleotide sequence ID" value="NZ_JAVDRP010000005.1"/>
</dbReference>
<name>A0ABU1LSI3_9BURK</name>
<accession>A0ABU1LSI3</accession>
<proteinExistence type="predicted"/>
<comment type="caution">
    <text evidence="1">The sequence shown here is derived from an EMBL/GenBank/DDBJ whole genome shotgun (WGS) entry which is preliminary data.</text>
</comment>
<reference evidence="1 2" key="1">
    <citation type="submission" date="2023-07" db="EMBL/GenBank/DDBJ databases">
        <title>Sorghum-associated microbial communities from plants grown in Nebraska, USA.</title>
        <authorList>
            <person name="Schachtman D."/>
        </authorList>
    </citation>
    <scope>NUCLEOTIDE SEQUENCE [LARGE SCALE GENOMIC DNA]</scope>
    <source>
        <strain evidence="1 2">DS1316</strain>
    </source>
</reference>
<keyword evidence="2" id="KW-1185">Reference proteome</keyword>
<dbReference type="Proteomes" id="UP001264340">
    <property type="component" value="Unassembled WGS sequence"/>
</dbReference>
<evidence type="ECO:0000313" key="2">
    <source>
        <dbReference type="Proteomes" id="UP001264340"/>
    </source>
</evidence>
<dbReference type="EMBL" id="JAVDRP010000005">
    <property type="protein sequence ID" value="MDR6409678.1"/>
    <property type="molecule type" value="Genomic_DNA"/>
</dbReference>
<evidence type="ECO:0008006" key="3">
    <source>
        <dbReference type="Google" id="ProtNLM"/>
    </source>
</evidence>